<feature type="chain" id="PRO_5015578331" evidence="2">
    <location>
        <begin position="28"/>
        <end position="113"/>
    </location>
</feature>
<evidence type="ECO:0000256" key="1">
    <source>
        <dbReference type="SAM" id="MobiDB-lite"/>
    </source>
</evidence>
<feature type="compositionally biased region" description="Basic and acidic residues" evidence="1">
    <location>
        <begin position="53"/>
        <end position="62"/>
    </location>
</feature>
<organism evidence="3 4">
    <name type="scientific">Solimicrobium silvestre</name>
    <dbReference type="NCBI Taxonomy" id="2099400"/>
    <lineage>
        <taxon>Bacteria</taxon>
        <taxon>Pseudomonadati</taxon>
        <taxon>Pseudomonadota</taxon>
        <taxon>Betaproteobacteria</taxon>
        <taxon>Burkholderiales</taxon>
        <taxon>Oxalobacteraceae</taxon>
        <taxon>Solimicrobium</taxon>
    </lineage>
</organism>
<feature type="compositionally biased region" description="Basic and acidic residues" evidence="1">
    <location>
        <begin position="71"/>
        <end position="97"/>
    </location>
</feature>
<feature type="signal peptide" evidence="2">
    <location>
        <begin position="1"/>
        <end position="27"/>
    </location>
</feature>
<feature type="region of interest" description="Disordered" evidence="1">
    <location>
        <begin position="30"/>
        <end position="113"/>
    </location>
</feature>
<evidence type="ECO:0000313" key="4">
    <source>
        <dbReference type="Proteomes" id="UP000237839"/>
    </source>
</evidence>
<keyword evidence="2" id="KW-0732">Signal</keyword>
<gene>
    <name evidence="3" type="ORF">S2091_1569</name>
</gene>
<keyword evidence="4" id="KW-1185">Reference proteome</keyword>
<reference evidence="3 4" key="1">
    <citation type="submission" date="2018-02" db="EMBL/GenBank/DDBJ databases">
        <title>Solimicrobium silvestre gen. nov., sp. nov., isolated from alpine forest soil.</title>
        <authorList>
            <person name="Margesin R."/>
            <person name="Albuquerque L."/>
            <person name="Zhang D.-C."/>
            <person name="Froufe H.J.C."/>
            <person name="Severino R."/>
            <person name="Roxo I."/>
            <person name="Egas C."/>
            <person name="Da Costa M.S."/>
        </authorList>
    </citation>
    <scope>NUCLEOTIDE SEQUENCE [LARGE SCALE GENOMIC DNA]</scope>
    <source>
        <strain evidence="3 4">S20-91</strain>
    </source>
</reference>
<dbReference type="Proteomes" id="UP000237839">
    <property type="component" value="Unassembled WGS sequence"/>
</dbReference>
<protein>
    <submittedName>
        <fullName evidence="3">Uncharacterized protein</fullName>
    </submittedName>
</protein>
<proteinExistence type="predicted"/>
<feature type="compositionally biased region" description="Basic and acidic residues" evidence="1">
    <location>
        <begin position="31"/>
        <end position="43"/>
    </location>
</feature>
<evidence type="ECO:0000313" key="3">
    <source>
        <dbReference type="EMBL" id="PRC93568.1"/>
    </source>
</evidence>
<accession>A0A2S9H0T0</accession>
<evidence type="ECO:0000256" key="2">
    <source>
        <dbReference type="SAM" id="SignalP"/>
    </source>
</evidence>
<sequence length="113" mass="12661">MKNSTRIMMTLAAIATVSTLLASSAFADETQWQKDHPRRDQVNDRLANQNKRITKEVKEGEITKAQAHNLRANDKTIHGEEKAMASQDHGHITKTDQKALNQQLNQNSQAIGK</sequence>
<dbReference type="EMBL" id="PUGF01000006">
    <property type="protein sequence ID" value="PRC93568.1"/>
    <property type="molecule type" value="Genomic_DNA"/>
</dbReference>
<comment type="caution">
    <text evidence="3">The sequence shown here is derived from an EMBL/GenBank/DDBJ whole genome shotgun (WGS) entry which is preliminary data.</text>
</comment>
<dbReference type="AlphaFoldDB" id="A0A2S9H0T0"/>
<name>A0A2S9H0T0_9BURK</name>